<comment type="caution">
    <text evidence="18">The sequence shown here is derived from an EMBL/GenBank/DDBJ whole genome shotgun (WGS) entry which is preliminary data.</text>
</comment>
<comment type="similarity">
    <text evidence="2">Belongs to the dynein heavy chain family.</text>
</comment>
<proteinExistence type="inferred from homology"/>
<evidence type="ECO:0008006" key="20">
    <source>
        <dbReference type="Google" id="ProtNLM"/>
    </source>
</evidence>
<keyword evidence="3" id="KW-0963">Cytoplasm</keyword>
<keyword evidence="10" id="KW-0969">Cilium</keyword>
<dbReference type="PANTHER" id="PTHR46532:SF4">
    <property type="entry name" value="AAA+ ATPASE DOMAIN-CONTAINING PROTEIN"/>
    <property type="match status" value="1"/>
</dbReference>
<evidence type="ECO:0000313" key="18">
    <source>
        <dbReference type="EMBL" id="KAK2188056.1"/>
    </source>
</evidence>
<dbReference type="Pfam" id="PF12777">
    <property type="entry name" value="MT"/>
    <property type="match status" value="1"/>
</dbReference>
<evidence type="ECO:0000259" key="17">
    <source>
        <dbReference type="Pfam" id="PF12781"/>
    </source>
</evidence>
<dbReference type="Gene3D" id="3.40.50.300">
    <property type="entry name" value="P-loop containing nucleotide triphosphate hydrolases"/>
    <property type="match status" value="2"/>
</dbReference>
<accession>A0AAD9P4K9</accession>
<evidence type="ECO:0000256" key="13">
    <source>
        <dbReference type="ARBA" id="ARBA00023273"/>
    </source>
</evidence>
<organism evidence="18 19">
    <name type="scientific">Ridgeia piscesae</name>
    <name type="common">Tubeworm</name>
    <dbReference type="NCBI Taxonomy" id="27915"/>
    <lineage>
        <taxon>Eukaryota</taxon>
        <taxon>Metazoa</taxon>
        <taxon>Spiralia</taxon>
        <taxon>Lophotrochozoa</taxon>
        <taxon>Annelida</taxon>
        <taxon>Polychaeta</taxon>
        <taxon>Sedentaria</taxon>
        <taxon>Canalipalpata</taxon>
        <taxon>Sabellida</taxon>
        <taxon>Siboglinidae</taxon>
        <taxon>Ridgeia</taxon>
    </lineage>
</organism>
<dbReference type="GO" id="GO:0007018">
    <property type="term" value="P:microtubule-based movement"/>
    <property type="evidence" value="ECO:0007669"/>
    <property type="project" value="InterPro"/>
</dbReference>
<name>A0AAD9P4K9_RIDPI</name>
<dbReference type="FunFam" id="3.40.50.300:FF:000049">
    <property type="entry name" value="Dynein, axonemal, heavy chain 5"/>
    <property type="match status" value="1"/>
</dbReference>
<dbReference type="Gene3D" id="1.10.8.1220">
    <property type="match status" value="1"/>
</dbReference>
<dbReference type="GO" id="GO:0005858">
    <property type="term" value="C:axonemal dynein complex"/>
    <property type="evidence" value="ECO:0007669"/>
    <property type="project" value="TreeGrafter"/>
</dbReference>
<evidence type="ECO:0000256" key="12">
    <source>
        <dbReference type="ARBA" id="ARBA00023212"/>
    </source>
</evidence>
<keyword evidence="6" id="KW-0547">Nucleotide-binding</keyword>
<evidence type="ECO:0000256" key="5">
    <source>
        <dbReference type="ARBA" id="ARBA00022737"/>
    </source>
</evidence>
<evidence type="ECO:0000256" key="4">
    <source>
        <dbReference type="ARBA" id="ARBA00022701"/>
    </source>
</evidence>
<dbReference type="GO" id="GO:0045505">
    <property type="term" value="F:dynein intermediate chain binding"/>
    <property type="evidence" value="ECO:0007669"/>
    <property type="project" value="InterPro"/>
</dbReference>
<evidence type="ECO:0000256" key="8">
    <source>
        <dbReference type="ARBA" id="ARBA00023017"/>
    </source>
</evidence>
<keyword evidence="13" id="KW-0966">Cell projection</keyword>
<dbReference type="Gene3D" id="1.20.920.20">
    <property type="match status" value="1"/>
</dbReference>
<evidence type="ECO:0000256" key="1">
    <source>
        <dbReference type="ARBA" id="ARBA00004430"/>
    </source>
</evidence>
<evidence type="ECO:0000256" key="6">
    <source>
        <dbReference type="ARBA" id="ARBA00022741"/>
    </source>
</evidence>
<protein>
    <recommendedName>
        <fullName evidence="20">Dynein heavy chain</fullName>
    </recommendedName>
</protein>
<evidence type="ECO:0000259" key="15">
    <source>
        <dbReference type="Pfam" id="PF12777"/>
    </source>
</evidence>
<comment type="subcellular location">
    <subcellularLocation>
        <location evidence="1">Cytoplasm</location>
        <location evidence="1">Cytoskeleton</location>
        <location evidence="1">Cilium axoneme</location>
    </subcellularLocation>
</comment>
<dbReference type="InterPro" id="IPR026983">
    <property type="entry name" value="DHC"/>
</dbReference>
<evidence type="ECO:0000256" key="2">
    <source>
        <dbReference type="ARBA" id="ARBA00008887"/>
    </source>
</evidence>
<dbReference type="GO" id="GO:0005524">
    <property type="term" value="F:ATP binding"/>
    <property type="evidence" value="ECO:0007669"/>
    <property type="project" value="UniProtKB-KW"/>
</dbReference>
<keyword evidence="12" id="KW-0206">Cytoskeleton</keyword>
<dbReference type="PANTHER" id="PTHR46532">
    <property type="entry name" value="MALE FERTILITY FACTOR KL5"/>
    <property type="match status" value="1"/>
</dbReference>
<feature type="domain" description="Dynein heavy chain AAA module D4" evidence="16">
    <location>
        <begin position="98"/>
        <end position="198"/>
    </location>
</feature>
<keyword evidence="9 14" id="KW-0175">Coiled coil</keyword>
<evidence type="ECO:0000256" key="10">
    <source>
        <dbReference type="ARBA" id="ARBA00023069"/>
    </source>
</evidence>
<dbReference type="AlphaFoldDB" id="A0AAD9P4K9"/>
<dbReference type="Proteomes" id="UP001209878">
    <property type="component" value="Unassembled WGS sequence"/>
</dbReference>
<keyword evidence="19" id="KW-1185">Reference proteome</keyword>
<evidence type="ECO:0000256" key="9">
    <source>
        <dbReference type="ARBA" id="ARBA00023054"/>
    </source>
</evidence>
<keyword evidence="8" id="KW-0243">Dynein</keyword>
<evidence type="ECO:0000256" key="3">
    <source>
        <dbReference type="ARBA" id="ARBA00022490"/>
    </source>
</evidence>
<feature type="coiled-coil region" evidence="14">
    <location>
        <begin position="533"/>
        <end position="574"/>
    </location>
</feature>
<feature type="coiled-coil region" evidence="14">
    <location>
        <begin position="740"/>
        <end position="767"/>
    </location>
</feature>
<dbReference type="EMBL" id="JAODUO010000146">
    <property type="protein sequence ID" value="KAK2188056.1"/>
    <property type="molecule type" value="Genomic_DNA"/>
</dbReference>
<evidence type="ECO:0000259" key="16">
    <source>
        <dbReference type="Pfam" id="PF12780"/>
    </source>
</evidence>
<keyword evidence="11" id="KW-0505">Motor protein</keyword>
<dbReference type="GO" id="GO:0031514">
    <property type="term" value="C:motile cilium"/>
    <property type="evidence" value="ECO:0007669"/>
    <property type="project" value="UniProtKB-ARBA"/>
</dbReference>
<evidence type="ECO:0000313" key="19">
    <source>
        <dbReference type="Proteomes" id="UP001209878"/>
    </source>
</evidence>
<dbReference type="Pfam" id="PF12780">
    <property type="entry name" value="AAA_8"/>
    <property type="match status" value="1"/>
</dbReference>
<dbReference type="InterPro" id="IPR024743">
    <property type="entry name" value="Dynein_HC_stalk"/>
</dbReference>
<dbReference type="GO" id="GO:0005874">
    <property type="term" value="C:microtubule"/>
    <property type="evidence" value="ECO:0007669"/>
    <property type="project" value="UniProtKB-KW"/>
</dbReference>
<dbReference type="InterPro" id="IPR035706">
    <property type="entry name" value="AAA_9"/>
</dbReference>
<keyword evidence="5" id="KW-0677">Repeat</keyword>
<sequence>MAVFGQAQKKLELKNTTLLFTCRSQPMADKKRKGFIAEEDKKWFDICLKTAIHKQVAEDFAEEMNEEPYFIDFLREPREVTGEEDEEESFESPRIYEQVARILYTPIGNALLVGVGGSGKQSLTKLASFIAGYRSFQITLSRSYNVSNFMDDLKYLYRQTGAKNLGTTFIFTDNDIKDEAFLEYMNNVLSSGEVGKKFHSRSLKFPGLISGCTMDWYTSWPRDALIAVAEHFMFRFTIVCSEPTKRQLVNVMGSIHDGVAKTCTDYFQRYRRQTHVTPKSYLSFLGGYQSIYHEKLMAFQNLANRMTTGLNKLVEATVSVDKLSKELVIKEKELEVANKKADKVLIEVTQSAQAAEKVKLSVQKVKDKAQAIVDNIAEEKGVAEAKLEAARPALEEAEAALQTIKAANIATVRKLAKPPHLIMRIMDCVLILFRKKMEQVVLDPERPCVKPSWSESLKLMSGAGFLIGLMQFNKDTINEETVELLEPYLRMEDYNMPSAKKVCGDVAGLAAWTRAMAIFYGINKEVLPLKANLVKQQARLASATEELNVAQAILDEKQSELDAVQALYTSAMKEKQISEWSLQGLPNDELSIQNGIIVTKASRYPLIIDPQGQGKSWIKKREVGKEFQLTSLNHKYFRAHLEDALSLGRALLIEDVGEELDPALDNVLEKNFIKSGRTFKVKVGDKEVDIMKGFYLYVTTKMPNPLYTPEISAKMSVIDFTVTMKGLEDQLLGRVIMTEKQELEAERTALIEDVTNNKRKMKELEDNLLHKLTSTQGSLVEDASLIEVLRVTKQTAAEVCEKLFVSADTEAKINEAREEFRPVASRGSILYFLITEMSMVNCMYQTSLKQFLGIFDLSMHNSTKTPVTHKRINFIIEYLTYAVFLYTCRGLYETHKFLFTLLLALKIDLHKKKVNHTEFEVLVKGGAALDLNAVEPKPCKWIADLTWLNLVRLSQLGHFSEILVQVATMEKLWKQWFERDAPEEELVPGGYSTSLDAFKLLLLVR</sequence>
<dbReference type="FunFam" id="1.10.8.1220:FF:000001">
    <property type="entry name" value="Dynein axonemal heavy chain 5"/>
    <property type="match status" value="1"/>
</dbReference>
<dbReference type="InterPro" id="IPR027417">
    <property type="entry name" value="P-loop_NTPase"/>
</dbReference>
<reference evidence="18" key="1">
    <citation type="journal article" date="2023" name="Mol. Biol. Evol.">
        <title>Third-Generation Sequencing Reveals the Adaptive Role of the Epigenome in Three Deep-Sea Polychaetes.</title>
        <authorList>
            <person name="Perez M."/>
            <person name="Aroh O."/>
            <person name="Sun Y."/>
            <person name="Lan Y."/>
            <person name="Juniper S.K."/>
            <person name="Young C.R."/>
            <person name="Angers B."/>
            <person name="Qian P.Y."/>
        </authorList>
    </citation>
    <scope>NUCLEOTIDE SEQUENCE</scope>
    <source>
        <strain evidence="18">R07B-5</strain>
    </source>
</reference>
<dbReference type="SUPFAM" id="SSF52540">
    <property type="entry name" value="P-loop containing nucleoside triphosphate hydrolases"/>
    <property type="match status" value="1"/>
</dbReference>
<evidence type="ECO:0000256" key="11">
    <source>
        <dbReference type="ARBA" id="ARBA00023175"/>
    </source>
</evidence>
<dbReference type="Gene3D" id="6.10.140.1060">
    <property type="match status" value="1"/>
</dbReference>
<dbReference type="Pfam" id="PF12781">
    <property type="entry name" value="AAA_9"/>
    <property type="match status" value="1"/>
</dbReference>
<gene>
    <name evidence="18" type="ORF">NP493_146g05023</name>
</gene>
<dbReference type="GO" id="GO:0051959">
    <property type="term" value="F:dynein light intermediate chain binding"/>
    <property type="evidence" value="ECO:0007669"/>
    <property type="project" value="InterPro"/>
</dbReference>
<keyword evidence="7" id="KW-0067">ATP-binding</keyword>
<keyword evidence="4" id="KW-0493">Microtubule</keyword>
<feature type="domain" description="Dynein heavy chain ATP-binding dynein motor region" evidence="17">
    <location>
        <begin position="579"/>
        <end position="799"/>
    </location>
</feature>
<feature type="domain" description="Dynein heavy chain coiled coil stalk" evidence="15">
    <location>
        <begin position="305"/>
        <end position="575"/>
    </location>
</feature>
<dbReference type="InterPro" id="IPR024317">
    <property type="entry name" value="Dynein_heavy_chain_D4_dom"/>
</dbReference>
<evidence type="ECO:0000256" key="14">
    <source>
        <dbReference type="SAM" id="Coils"/>
    </source>
</evidence>
<evidence type="ECO:0000256" key="7">
    <source>
        <dbReference type="ARBA" id="ARBA00022840"/>
    </source>
</evidence>